<dbReference type="Pfam" id="PF13489">
    <property type="entry name" value="Methyltransf_23"/>
    <property type="match status" value="1"/>
</dbReference>
<accession>A0A918J1V3</accession>
<evidence type="ECO:0000256" key="1">
    <source>
        <dbReference type="ARBA" id="ARBA00022679"/>
    </source>
</evidence>
<keyword evidence="3" id="KW-1185">Reference proteome</keyword>
<dbReference type="GO" id="GO:0032259">
    <property type="term" value="P:methylation"/>
    <property type="evidence" value="ECO:0007669"/>
    <property type="project" value="UniProtKB-KW"/>
</dbReference>
<dbReference type="RefSeq" id="WP_026814076.1">
    <property type="nucleotide sequence ID" value="NZ_BMWP01000024.1"/>
</dbReference>
<name>A0A918J1V3_9FLAO</name>
<dbReference type="GO" id="GO:0008168">
    <property type="term" value="F:methyltransferase activity"/>
    <property type="evidence" value="ECO:0007669"/>
    <property type="project" value="UniProtKB-KW"/>
</dbReference>
<dbReference type="PANTHER" id="PTHR43861:SF3">
    <property type="entry name" value="PUTATIVE (AFU_ORTHOLOGUE AFUA_2G14390)-RELATED"/>
    <property type="match status" value="1"/>
</dbReference>
<dbReference type="PANTHER" id="PTHR43861">
    <property type="entry name" value="TRANS-ACONITATE 2-METHYLTRANSFERASE-RELATED"/>
    <property type="match status" value="1"/>
</dbReference>
<keyword evidence="2" id="KW-0489">Methyltransferase</keyword>
<evidence type="ECO:0000313" key="3">
    <source>
        <dbReference type="Proteomes" id="UP000634668"/>
    </source>
</evidence>
<gene>
    <name evidence="2" type="ORF">GCM10007383_30170</name>
</gene>
<reference evidence="2" key="1">
    <citation type="journal article" date="2014" name="Int. J. Syst. Evol. Microbiol.">
        <title>Complete genome sequence of Corynebacterium casei LMG S-19264T (=DSM 44701T), isolated from a smear-ripened cheese.</title>
        <authorList>
            <consortium name="US DOE Joint Genome Institute (JGI-PGF)"/>
            <person name="Walter F."/>
            <person name="Albersmeier A."/>
            <person name="Kalinowski J."/>
            <person name="Ruckert C."/>
        </authorList>
    </citation>
    <scope>NUCLEOTIDE SEQUENCE</scope>
    <source>
        <strain evidence="2">KCTC 12113</strain>
    </source>
</reference>
<dbReference type="CDD" id="cd02440">
    <property type="entry name" value="AdoMet_MTases"/>
    <property type="match status" value="1"/>
</dbReference>
<evidence type="ECO:0000313" key="2">
    <source>
        <dbReference type="EMBL" id="GGW43596.1"/>
    </source>
</evidence>
<dbReference type="AlphaFoldDB" id="A0A918J1V3"/>
<dbReference type="EMBL" id="BMWP01000024">
    <property type="protein sequence ID" value="GGW43596.1"/>
    <property type="molecule type" value="Genomic_DNA"/>
</dbReference>
<comment type="caution">
    <text evidence="2">The sequence shown here is derived from an EMBL/GenBank/DDBJ whole genome shotgun (WGS) entry which is preliminary data.</text>
</comment>
<dbReference type="Gene3D" id="3.40.50.150">
    <property type="entry name" value="Vaccinia Virus protein VP39"/>
    <property type="match status" value="1"/>
</dbReference>
<dbReference type="Proteomes" id="UP000634668">
    <property type="component" value="Unassembled WGS sequence"/>
</dbReference>
<keyword evidence="1" id="KW-0808">Transferase</keyword>
<proteinExistence type="predicted"/>
<dbReference type="InterPro" id="IPR029063">
    <property type="entry name" value="SAM-dependent_MTases_sf"/>
</dbReference>
<sequence>MKSNDLYLDCKDHSVSGENFQLLYQAKTDMLVTNPQPENLEQYYQSDDYISHTDSNKTIVDKVYQTVKIFNLKSKTNLIRRYSNDGTNLLDVGSGTGDFLMAAKKKGWKTIGVEPNTKARTKAKEKGVEVVSNVEMISNTKFDTITLWHVLEHLPNLEEQIKTLTGLLAENGTLIIAVPNYKSYDAKYYKSNWAAFDVPRHLWHFSKNSISALFEKHNFRVVKTKPMLFDAFYVSLLSEKYKSKKQNFIKAIYIGLKSNIYGWRTKEYSSHIYILKNASNVI</sequence>
<organism evidence="2 3">
    <name type="scientific">Arenibacter certesii</name>
    <dbReference type="NCBI Taxonomy" id="228955"/>
    <lineage>
        <taxon>Bacteria</taxon>
        <taxon>Pseudomonadati</taxon>
        <taxon>Bacteroidota</taxon>
        <taxon>Flavobacteriia</taxon>
        <taxon>Flavobacteriales</taxon>
        <taxon>Flavobacteriaceae</taxon>
        <taxon>Arenibacter</taxon>
    </lineage>
</organism>
<reference evidence="2" key="2">
    <citation type="submission" date="2020-09" db="EMBL/GenBank/DDBJ databases">
        <authorList>
            <person name="Sun Q."/>
            <person name="Kim S."/>
        </authorList>
    </citation>
    <scope>NUCLEOTIDE SEQUENCE</scope>
    <source>
        <strain evidence="2">KCTC 12113</strain>
    </source>
</reference>
<protein>
    <submittedName>
        <fullName evidence="2">Methyltransferase</fullName>
    </submittedName>
</protein>
<dbReference type="SUPFAM" id="SSF53335">
    <property type="entry name" value="S-adenosyl-L-methionine-dependent methyltransferases"/>
    <property type="match status" value="1"/>
</dbReference>